<keyword evidence="3" id="KW-0547">Nucleotide-binding</keyword>
<dbReference type="OrthoDB" id="5295945at2"/>
<dbReference type="Pfam" id="PF01966">
    <property type="entry name" value="HD"/>
    <property type="match status" value="1"/>
</dbReference>
<evidence type="ECO:0000259" key="7">
    <source>
        <dbReference type="PROSITE" id="PS51831"/>
    </source>
</evidence>
<dbReference type="GO" id="GO:0008803">
    <property type="term" value="F:bis(5'-nucleosyl)-tetraphosphatase (symmetrical) activity"/>
    <property type="evidence" value="ECO:0007669"/>
    <property type="project" value="UniProtKB-EC"/>
</dbReference>
<dbReference type="STRING" id="1121301.SAMN02745912_01232"/>
<reference evidence="8 9" key="1">
    <citation type="submission" date="2016-11" db="EMBL/GenBank/DDBJ databases">
        <authorList>
            <person name="Jaros S."/>
            <person name="Januszkiewicz K."/>
            <person name="Wedrychowicz H."/>
        </authorList>
    </citation>
    <scope>NUCLEOTIDE SEQUENCE [LARGE SCALE GENOMIC DNA]</scope>
    <source>
        <strain evidence="8 9">DSM 15212</strain>
    </source>
</reference>
<dbReference type="RefSeq" id="WP_073147997.1">
    <property type="nucleotide sequence ID" value="NZ_FRAG01000010.1"/>
</dbReference>
<dbReference type="EC" id="3.6.1.41" evidence="1"/>
<evidence type="ECO:0000256" key="3">
    <source>
        <dbReference type="ARBA" id="ARBA00022741"/>
    </source>
</evidence>
<feature type="domain" description="HD" evidence="7">
    <location>
        <begin position="19"/>
        <end position="134"/>
    </location>
</feature>
<dbReference type="InterPro" id="IPR051094">
    <property type="entry name" value="Diverse_Catalytic_Enzymes"/>
</dbReference>
<sequence length="191" mass="21970">MTDIEFLKSVVKNKLPERRYIHSLGVFETAINLAKIYNVCEKKAGIAAILHDYAKYLSKKEARHYIKKFHIKIDEVIDKQIDLAHGLIAAELVKREFKIVDIDILNSIKYHTIARVNMTDIEKIIYLADYIEPNREFPGVNKIRNVALYNLDKAMIMALDNSIKYVIEKGLLLHTNSILARNSLILSSDKS</sequence>
<dbReference type="GO" id="GO:0000166">
    <property type="term" value="F:nucleotide binding"/>
    <property type="evidence" value="ECO:0007669"/>
    <property type="project" value="UniProtKB-KW"/>
</dbReference>
<evidence type="ECO:0000313" key="8">
    <source>
        <dbReference type="EMBL" id="SHJ82463.1"/>
    </source>
</evidence>
<evidence type="ECO:0000256" key="6">
    <source>
        <dbReference type="ARBA" id="ARBA00049417"/>
    </source>
</evidence>
<dbReference type="PROSITE" id="PS51831">
    <property type="entry name" value="HD"/>
    <property type="match status" value="1"/>
</dbReference>
<proteinExistence type="predicted"/>
<dbReference type="PANTHER" id="PTHR35795">
    <property type="entry name" value="SLR1885 PROTEIN"/>
    <property type="match status" value="1"/>
</dbReference>
<dbReference type="GO" id="GO:0046872">
    <property type="term" value="F:metal ion binding"/>
    <property type="evidence" value="ECO:0007669"/>
    <property type="project" value="UniProtKB-KW"/>
</dbReference>
<evidence type="ECO:0000313" key="9">
    <source>
        <dbReference type="Proteomes" id="UP000184465"/>
    </source>
</evidence>
<protein>
    <recommendedName>
        <fullName evidence="1">bis(5'-nucleosyl)-tetraphosphatase (symmetrical)</fullName>
        <ecNumber evidence="1">3.6.1.41</ecNumber>
    </recommendedName>
</protein>
<dbReference type="PANTHER" id="PTHR35795:SF1">
    <property type="entry name" value="BIS(5'-NUCLEOSYL)-TETRAPHOSPHATASE, SYMMETRICAL"/>
    <property type="match status" value="1"/>
</dbReference>
<accession>A0A1M6MGK5</accession>
<name>A0A1M6MGK5_PARC5</name>
<comment type="catalytic activity">
    <reaction evidence="6">
        <text>P(1),P(4)-bis(5'-adenosyl) tetraphosphate + H2O = 2 ADP + 2 H(+)</text>
        <dbReference type="Rhea" id="RHEA:24252"/>
        <dbReference type="ChEBI" id="CHEBI:15377"/>
        <dbReference type="ChEBI" id="CHEBI:15378"/>
        <dbReference type="ChEBI" id="CHEBI:58141"/>
        <dbReference type="ChEBI" id="CHEBI:456216"/>
        <dbReference type="EC" id="3.6.1.41"/>
    </reaction>
</comment>
<dbReference type="CDD" id="cd00077">
    <property type="entry name" value="HDc"/>
    <property type="match status" value="1"/>
</dbReference>
<dbReference type="AlphaFoldDB" id="A0A1M6MGK5"/>
<keyword evidence="4 8" id="KW-0378">Hydrolase</keyword>
<keyword evidence="5" id="KW-0408">Iron</keyword>
<dbReference type="InterPro" id="IPR003607">
    <property type="entry name" value="HD/PDEase_dom"/>
</dbReference>
<evidence type="ECO:0000256" key="4">
    <source>
        <dbReference type="ARBA" id="ARBA00022801"/>
    </source>
</evidence>
<gene>
    <name evidence="8" type="ORF">SAMN02745912_01232</name>
</gene>
<dbReference type="Gene3D" id="1.10.3210.10">
    <property type="entry name" value="Hypothetical protein af1432"/>
    <property type="match status" value="1"/>
</dbReference>
<dbReference type="NCBIfam" id="TIGR00488">
    <property type="entry name" value="bis(5'-nucleosyl)-tetraphosphatase (symmetrical) YqeK"/>
    <property type="match status" value="1"/>
</dbReference>
<evidence type="ECO:0000256" key="1">
    <source>
        <dbReference type="ARBA" id="ARBA00012506"/>
    </source>
</evidence>
<dbReference type="EMBL" id="FRAG01000010">
    <property type="protein sequence ID" value="SHJ82463.1"/>
    <property type="molecule type" value="Genomic_DNA"/>
</dbReference>
<dbReference type="InterPro" id="IPR006674">
    <property type="entry name" value="HD_domain"/>
</dbReference>
<evidence type="ECO:0000256" key="5">
    <source>
        <dbReference type="ARBA" id="ARBA00023004"/>
    </source>
</evidence>
<dbReference type="SMART" id="SM00471">
    <property type="entry name" value="HDc"/>
    <property type="match status" value="1"/>
</dbReference>
<keyword evidence="9" id="KW-1185">Reference proteome</keyword>
<dbReference type="InterPro" id="IPR005249">
    <property type="entry name" value="YqeK"/>
</dbReference>
<evidence type="ECO:0000256" key="2">
    <source>
        <dbReference type="ARBA" id="ARBA00022723"/>
    </source>
</evidence>
<keyword evidence="2" id="KW-0479">Metal-binding</keyword>
<dbReference type="SUPFAM" id="SSF109604">
    <property type="entry name" value="HD-domain/PDEase-like"/>
    <property type="match status" value="1"/>
</dbReference>
<dbReference type="Proteomes" id="UP000184465">
    <property type="component" value="Unassembled WGS sequence"/>
</dbReference>
<organism evidence="8 9">
    <name type="scientific">Paramaledivibacter caminithermalis (strain DSM 15212 / CIP 107654 / DViRD3)</name>
    <name type="common">Clostridium caminithermale</name>
    <dbReference type="NCBI Taxonomy" id="1121301"/>
    <lineage>
        <taxon>Bacteria</taxon>
        <taxon>Bacillati</taxon>
        <taxon>Bacillota</taxon>
        <taxon>Clostridia</taxon>
        <taxon>Peptostreptococcales</taxon>
        <taxon>Caminicellaceae</taxon>
        <taxon>Paramaledivibacter</taxon>
    </lineage>
</organism>